<evidence type="ECO:0000259" key="2">
    <source>
        <dbReference type="Pfam" id="PF10756"/>
    </source>
</evidence>
<organism evidence="3 4">
    <name type="scientific">Amycolatopsis sulphurea</name>
    <dbReference type="NCBI Taxonomy" id="76022"/>
    <lineage>
        <taxon>Bacteria</taxon>
        <taxon>Bacillati</taxon>
        <taxon>Actinomycetota</taxon>
        <taxon>Actinomycetes</taxon>
        <taxon>Pseudonocardiales</taxon>
        <taxon>Pseudonocardiaceae</taxon>
        <taxon>Amycolatopsis</taxon>
    </lineage>
</organism>
<keyword evidence="1" id="KW-1133">Transmembrane helix</keyword>
<sequence length="145" mass="15926">MDNYPTSWAPRQNVVVVAWVLTLLLLVATVADGFFGDAAGAVLLGLATVAIGAFAGHWSLVRPRLAADPHGLLARGLGGTRRLPWSGTSIRLRNTRRLGRDGVTLEVEHEDQLFVFGQLDLGEDPRDVLAVLDLLRERWDQRPHT</sequence>
<protein>
    <submittedName>
        <fullName evidence="3">PH (Pleckstrin Homology) domain-containing protein</fullName>
    </submittedName>
</protein>
<gene>
    <name evidence="3" type="ORF">ATK36_3361</name>
</gene>
<keyword evidence="4" id="KW-1185">Reference proteome</keyword>
<feature type="domain" description="Low molecular weight protein antigen 6 PH" evidence="2">
    <location>
        <begin position="62"/>
        <end position="136"/>
    </location>
</feature>
<dbReference type="Proteomes" id="UP000243542">
    <property type="component" value="Unassembled WGS sequence"/>
</dbReference>
<keyword evidence="1" id="KW-0472">Membrane</keyword>
<feature type="transmembrane region" description="Helical" evidence="1">
    <location>
        <begin position="41"/>
        <end position="61"/>
    </location>
</feature>
<dbReference type="Pfam" id="PF10756">
    <property type="entry name" value="bPH_6"/>
    <property type="match status" value="1"/>
</dbReference>
<dbReference type="EMBL" id="PDJK01000002">
    <property type="protein sequence ID" value="PFG48281.1"/>
    <property type="molecule type" value="Genomic_DNA"/>
</dbReference>
<dbReference type="AlphaFoldDB" id="A0A2A9FBY8"/>
<dbReference type="InterPro" id="IPR019692">
    <property type="entry name" value="CFP-6_PH"/>
</dbReference>
<evidence type="ECO:0000256" key="1">
    <source>
        <dbReference type="SAM" id="Phobius"/>
    </source>
</evidence>
<accession>A0A2A9FBY8</accession>
<evidence type="ECO:0000313" key="4">
    <source>
        <dbReference type="Proteomes" id="UP000243542"/>
    </source>
</evidence>
<dbReference type="RefSeq" id="WP_245914803.1">
    <property type="nucleotide sequence ID" value="NZ_JBIAKZ010000002.1"/>
</dbReference>
<name>A0A2A9FBY8_9PSEU</name>
<evidence type="ECO:0000313" key="3">
    <source>
        <dbReference type="EMBL" id="PFG48281.1"/>
    </source>
</evidence>
<proteinExistence type="predicted"/>
<comment type="caution">
    <text evidence="3">The sequence shown here is derived from an EMBL/GenBank/DDBJ whole genome shotgun (WGS) entry which is preliminary data.</text>
</comment>
<keyword evidence="1" id="KW-0812">Transmembrane</keyword>
<reference evidence="3 4" key="1">
    <citation type="submission" date="2017-10" db="EMBL/GenBank/DDBJ databases">
        <title>Sequencing the genomes of 1000 actinobacteria strains.</title>
        <authorList>
            <person name="Klenk H.-P."/>
        </authorList>
    </citation>
    <scope>NUCLEOTIDE SEQUENCE [LARGE SCALE GENOMIC DNA]</scope>
    <source>
        <strain evidence="3 4">DSM 46092</strain>
    </source>
</reference>